<dbReference type="EMBL" id="LT607409">
    <property type="protein sequence ID" value="SCF25823.1"/>
    <property type="molecule type" value="Genomic_DNA"/>
</dbReference>
<feature type="transmembrane region" description="Helical" evidence="1">
    <location>
        <begin position="334"/>
        <end position="355"/>
    </location>
</feature>
<dbReference type="Proteomes" id="UP000198224">
    <property type="component" value="Chromosome I"/>
</dbReference>
<feature type="transmembrane region" description="Helical" evidence="1">
    <location>
        <begin position="262"/>
        <end position="283"/>
    </location>
</feature>
<evidence type="ECO:0000256" key="1">
    <source>
        <dbReference type="SAM" id="Phobius"/>
    </source>
</evidence>
<keyword evidence="1" id="KW-0472">Membrane</keyword>
<dbReference type="InterPro" id="IPR002656">
    <property type="entry name" value="Acyl_transf_3_dom"/>
</dbReference>
<keyword evidence="1" id="KW-1133">Transmembrane helix</keyword>
<dbReference type="Pfam" id="PF01757">
    <property type="entry name" value="Acyl_transf_3"/>
    <property type="match status" value="1"/>
</dbReference>
<dbReference type="GO" id="GO:0016747">
    <property type="term" value="F:acyltransferase activity, transferring groups other than amino-acyl groups"/>
    <property type="evidence" value="ECO:0007669"/>
    <property type="project" value="InterPro"/>
</dbReference>
<keyword evidence="1" id="KW-0812">Transmembrane</keyword>
<organism evidence="3 4">
    <name type="scientific">Micromonospora chokoriensis</name>
    <dbReference type="NCBI Taxonomy" id="356851"/>
    <lineage>
        <taxon>Bacteria</taxon>
        <taxon>Bacillati</taxon>
        <taxon>Actinomycetota</taxon>
        <taxon>Actinomycetes</taxon>
        <taxon>Micromonosporales</taxon>
        <taxon>Micromonosporaceae</taxon>
        <taxon>Micromonospora</taxon>
    </lineage>
</organism>
<feature type="transmembrane region" description="Helical" evidence="1">
    <location>
        <begin position="304"/>
        <end position="328"/>
    </location>
</feature>
<feature type="transmembrane region" description="Helical" evidence="1">
    <location>
        <begin position="200"/>
        <end position="220"/>
    </location>
</feature>
<feature type="transmembrane region" description="Helical" evidence="1">
    <location>
        <begin position="232"/>
        <end position="256"/>
    </location>
</feature>
<dbReference type="AlphaFoldDB" id="A0A1C4YYJ7"/>
<feature type="transmembrane region" description="Helical" evidence="1">
    <location>
        <begin position="57"/>
        <end position="83"/>
    </location>
</feature>
<dbReference type="GO" id="GO:0016787">
    <property type="term" value="F:hydrolase activity"/>
    <property type="evidence" value="ECO:0007669"/>
    <property type="project" value="UniProtKB-KW"/>
</dbReference>
<keyword evidence="3" id="KW-0012">Acyltransferase</keyword>
<keyword evidence="3" id="KW-0378">Hydrolase</keyword>
<sequence>MSDFWGLVCPVTIIWAPRMIDPGRRAGARSVRSAESTADRDRYLDLLRTVALGRVVLYHVTGWIWLSLLVPAMGLMFGIAGSLMAASLDRHGPSAVVRRLRRLLLPFWAFGAIALVVLSPGWRPLPTGVAGWAELLWWALPLRVPPVGGPAWAWAFHVGLWYVVTYLWLVLLSPILLWAFRRWPWPSVGVATVLPVGMHLAGVRTGYFVAAYLSCWLLGFAHRDGLLRQIPWRWYGCLVAGLTGVGATWVVGAMVTGRAGDLSHIAGGTTVWSMAVVAVLLKLRPRLAGTSPFGRTLRLVNARAVTIYLWHIPASLGMFLLLAPVLAYNSAPSIALRLTGVCLLTGGAVLLLGWIEDIAARRTPALLPGSVHPRRSVGGRHLRVGRRR</sequence>
<evidence type="ECO:0000313" key="3">
    <source>
        <dbReference type="EMBL" id="SCF25823.1"/>
    </source>
</evidence>
<gene>
    <name evidence="3" type="ORF">GA0070612_5469</name>
</gene>
<protein>
    <submittedName>
        <fullName evidence="3">Peptidoglycan/LPS O-acetylase OafA/YrhL, contains acyltransferase and SGNH-hydrolase domains</fullName>
    </submittedName>
</protein>
<feature type="transmembrane region" description="Helical" evidence="1">
    <location>
        <begin position="160"/>
        <end position="180"/>
    </location>
</feature>
<reference evidence="4" key="1">
    <citation type="submission" date="2016-06" db="EMBL/GenBank/DDBJ databases">
        <authorList>
            <person name="Varghese N."/>
            <person name="Submissions Spin"/>
        </authorList>
    </citation>
    <scope>NUCLEOTIDE SEQUENCE [LARGE SCALE GENOMIC DNA]</scope>
    <source>
        <strain evidence="4">DSM 45160</strain>
    </source>
</reference>
<feature type="domain" description="Acyltransferase 3" evidence="2">
    <location>
        <begin position="42"/>
        <end position="351"/>
    </location>
</feature>
<evidence type="ECO:0000259" key="2">
    <source>
        <dbReference type="Pfam" id="PF01757"/>
    </source>
</evidence>
<accession>A0A1C4YYJ7</accession>
<evidence type="ECO:0000313" key="4">
    <source>
        <dbReference type="Proteomes" id="UP000198224"/>
    </source>
</evidence>
<proteinExistence type="predicted"/>
<name>A0A1C4YYJ7_9ACTN</name>
<feature type="transmembrane region" description="Helical" evidence="1">
    <location>
        <begin position="135"/>
        <end position="153"/>
    </location>
</feature>
<feature type="transmembrane region" description="Helical" evidence="1">
    <location>
        <begin position="103"/>
        <end position="123"/>
    </location>
</feature>
<keyword evidence="4" id="KW-1185">Reference proteome</keyword>
<keyword evidence="3" id="KW-0808">Transferase</keyword>